<gene>
    <name evidence="8" type="ORF">SAMN06296241_0958</name>
</gene>
<evidence type="ECO:0000256" key="2">
    <source>
        <dbReference type="ARBA" id="ARBA00001997"/>
    </source>
</evidence>
<comment type="catalytic activity">
    <reaction evidence="1 7">
        <text>dTDP-4-dehydro-6-deoxy-alpha-D-glucose = dTDP-4-dehydro-beta-L-rhamnose</text>
        <dbReference type="Rhea" id="RHEA:16969"/>
        <dbReference type="ChEBI" id="CHEBI:57649"/>
        <dbReference type="ChEBI" id="CHEBI:62830"/>
        <dbReference type="EC" id="5.1.3.13"/>
    </reaction>
</comment>
<dbReference type="Gene3D" id="2.60.120.10">
    <property type="entry name" value="Jelly Rolls"/>
    <property type="match status" value="1"/>
</dbReference>
<proteinExistence type="inferred from homology"/>
<dbReference type="GO" id="GO:0019305">
    <property type="term" value="P:dTDP-rhamnose biosynthetic process"/>
    <property type="evidence" value="ECO:0007669"/>
    <property type="project" value="UniProtKB-UniRule"/>
</dbReference>
<keyword evidence="7" id="KW-0413">Isomerase</keyword>
<comment type="function">
    <text evidence="2 7">Catalyzes the epimerization of the C3' and C5'positions of dTDP-6-deoxy-D-xylo-4-hexulose, forming dTDP-6-deoxy-L-lyxo-4-hexulose.</text>
</comment>
<dbReference type="RefSeq" id="WP_097055164.1">
    <property type="nucleotide sequence ID" value="NZ_OCMF01000001.1"/>
</dbReference>
<accession>A0A285X3W0</accession>
<dbReference type="PANTHER" id="PTHR21047">
    <property type="entry name" value="DTDP-6-DEOXY-D-GLUCOSE-3,5 EPIMERASE"/>
    <property type="match status" value="1"/>
</dbReference>
<dbReference type="PANTHER" id="PTHR21047:SF2">
    <property type="entry name" value="THYMIDINE DIPHOSPHO-4-KETO-RHAMNOSE 3,5-EPIMERASE"/>
    <property type="match status" value="1"/>
</dbReference>
<feature type="active site" description="Proton acceptor" evidence="5">
    <location>
        <position position="63"/>
    </location>
</feature>
<dbReference type="InterPro" id="IPR000888">
    <property type="entry name" value="RmlC-like"/>
</dbReference>
<evidence type="ECO:0000313" key="9">
    <source>
        <dbReference type="Proteomes" id="UP000219193"/>
    </source>
</evidence>
<dbReference type="AlphaFoldDB" id="A0A285X3W0"/>
<reference evidence="9" key="1">
    <citation type="submission" date="2017-09" db="EMBL/GenBank/DDBJ databases">
        <authorList>
            <person name="Varghese N."/>
            <person name="Submissions S."/>
        </authorList>
    </citation>
    <scope>NUCLEOTIDE SEQUENCE [LARGE SCALE GENOMIC DNA]</scope>
    <source>
        <strain evidence="9">CGMCC 1.12641</strain>
    </source>
</reference>
<feature type="site" description="Participates in a stacking interaction with the thymidine ring of dTDP-4-oxo-6-deoxyglucose" evidence="6">
    <location>
        <position position="139"/>
    </location>
</feature>
<dbReference type="UniPathway" id="UPA00124"/>
<dbReference type="CDD" id="cd00438">
    <property type="entry name" value="cupin_RmlC"/>
    <property type="match status" value="1"/>
</dbReference>
<dbReference type="Pfam" id="PF00908">
    <property type="entry name" value="dTDP_sugar_isom"/>
    <property type="match status" value="1"/>
</dbReference>
<dbReference type="OrthoDB" id="9800680at2"/>
<evidence type="ECO:0000256" key="3">
    <source>
        <dbReference type="ARBA" id="ARBA00012098"/>
    </source>
</evidence>
<evidence type="ECO:0000256" key="7">
    <source>
        <dbReference type="RuleBase" id="RU364069"/>
    </source>
</evidence>
<keyword evidence="9" id="KW-1185">Reference proteome</keyword>
<dbReference type="SUPFAM" id="SSF51182">
    <property type="entry name" value="RmlC-like cupins"/>
    <property type="match status" value="1"/>
</dbReference>
<name>A0A285X3W0_9FLAO</name>
<dbReference type="InterPro" id="IPR014710">
    <property type="entry name" value="RmlC-like_jellyroll"/>
</dbReference>
<dbReference type="GO" id="GO:0005829">
    <property type="term" value="C:cytosol"/>
    <property type="evidence" value="ECO:0007669"/>
    <property type="project" value="TreeGrafter"/>
</dbReference>
<dbReference type="EMBL" id="OCMF01000001">
    <property type="protein sequence ID" value="SOC79434.1"/>
    <property type="molecule type" value="Genomic_DNA"/>
</dbReference>
<evidence type="ECO:0000256" key="4">
    <source>
        <dbReference type="ARBA" id="ARBA00019595"/>
    </source>
</evidence>
<dbReference type="GO" id="GO:0000271">
    <property type="term" value="P:polysaccharide biosynthetic process"/>
    <property type="evidence" value="ECO:0007669"/>
    <property type="project" value="TreeGrafter"/>
</dbReference>
<comment type="similarity">
    <text evidence="7">Belongs to the dTDP-4-dehydrorhamnose 3,5-epimerase family.</text>
</comment>
<dbReference type="GO" id="GO:0008830">
    <property type="term" value="F:dTDP-4-dehydrorhamnose 3,5-epimerase activity"/>
    <property type="evidence" value="ECO:0007669"/>
    <property type="project" value="UniProtKB-UniRule"/>
</dbReference>
<evidence type="ECO:0000256" key="1">
    <source>
        <dbReference type="ARBA" id="ARBA00001298"/>
    </source>
</evidence>
<dbReference type="InterPro" id="IPR011051">
    <property type="entry name" value="RmlC_Cupin_sf"/>
</dbReference>
<dbReference type="Proteomes" id="UP000219193">
    <property type="component" value="Unassembled WGS sequence"/>
</dbReference>
<evidence type="ECO:0000313" key="8">
    <source>
        <dbReference type="EMBL" id="SOC79434.1"/>
    </source>
</evidence>
<dbReference type="EC" id="5.1.3.13" evidence="3 7"/>
<evidence type="ECO:0000256" key="5">
    <source>
        <dbReference type="PIRSR" id="PIRSR600888-1"/>
    </source>
</evidence>
<comment type="pathway">
    <text evidence="7">Carbohydrate biosynthesis; dTDP-L-rhamnose biosynthesis.</text>
</comment>
<dbReference type="NCBIfam" id="TIGR01221">
    <property type="entry name" value="rmlC"/>
    <property type="match status" value="1"/>
</dbReference>
<feature type="active site" description="Proton donor" evidence="5">
    <location>
        <position position="133"/>
    </location>
</feature>
<sequence>MLEIEQTPLKDCFILKPSVFRDHRGTFIESFSQRRFEEVTGLNLDFVQDNQSSSKKGVLRGLHFQKGKYAQSKLVRTVYGKVLDVVVDLRPGSPTFKKSFKTVLSDENHHQLFVPAGFAHGFLTLSEMSVFAYKCDQYFHKDADAGVFYNDPVFEIDWEYPQDQMILSEKDANLPTFENLEL</sequence>
<organism evidence="8 9">
    <name type="scientific">Salinimicrobium sediminis</name>
    <dbReference type="NCBI Taxonomy" id="1343891"/>
    <lineage>
        <taxon>Bacteria</taxon>
        <taxon>Pseudomonadati</taxon>
        <taxon>Bacteroidota</taxon>
        <taxon>Flavobacteriia</taxon>
        <taxon>Flavobacteriales</taxon>
        <taxon>Flavobacteriaceae</taxon>
        <taxon>Salinimicrobium</taxon>
    </lineage>
</organism>
<evidence type="ECO:0000256" key="6">
    <source>
        <dbReference type="PIRSR" id="PIRSR600888-3"/>
    </source>
</evidence>
<protein>
    <recommendedName>
        <fullName evidence="4 7">dTDP-4-dehydrorhamnose 3,5-epimerase</fullName>
        <ecNumber evidence="3 7">5.1.3.13</ecNumber>
    </recommendedName>
    <alternativeName>
        <fullName evidence="7">Thymidine diphospho-4-keto-rhamnose 3,5-epimerase</fullName>
    </alternativeName>
</protein>
<comment type="subunit">
    <text evidence="7">Homodimer.</text>
</comment>